<sequence>MFHFITPSSGDNAMRDLETTSNPAVSGGSAAAKDAQVPAGPQTMTPSEAFVETLAANGVTDMFGIMGSAFMDAMDIFAPAGIRLIPVVHEQGAGHMADGYARVSGRHGVVIGQNGPGISNCVTSIAAAYWAHSPVVIVTPEAGTMGIGLGGFQEANQLPMFQEFTKYQGHVTNPARMAEFTARCFDRAKAEMGPTQLNIPRDHFYGKITAEIPKPQHLDRGPGGEQSLNEAAELLANAKFPVIISGGGVVMADAIEECKALAERLGAPVVNSYLHNDSFPASHPLWCGPLGYQGSKAAMKLISRADVVVALGSRLGPFGTLPQHGMDYWPKNAKIIQIDADHKMLGLVKKISVGICGDAKAAAIALTQRLAGRTLACDATRDGRATEIANEKAAWEKELDDWTHERDPYSLDMIEEQKNERTPTGGHYLHPRQVLRELEKAMPEDVMVSTDIGNINSVANSYLRFEKPRSFFAAMSWGNCGYAFPTIIGAKVAAPHRPAVSYAGDGAWGMSLMETMTCVRHNIPVTAVVFHNRQWGAEKKNQVDFYNRRFVAGELDNQSFAGIAKAMGAEGIVVDRLEDVGPALKRAIDLQMNHGKTTIIEIMCTRELGDPFRRDALAKPVRYLDKYKDYV</sequence>
<dbReference type="Pfam" id="PF02775">
    <property type="entry name" value="TPP_enzyme_C"/>
    <property type="match status" value="1"/>
</dbReference>
<feature type="compositionally biased region" description="Polar residues" evidence="12">
    <location>
        <begin position="1"/>
        <end position="11"/>
    </location>
</feature>
<dbReference type="Gene3D" id="3.40.50.970">
    <property type="match status" value="2"/>
</dbReference>
<evidence type="ECO:0000256" key="5">
    <source>
        <dbReference type="ARBA" id="ARBA00022679"/>
    </source>
</evidence>
<evidence type="ECO:0000256" key="12">
    <source>
        <dbReference type="SAM" id="MobiDB-lite"/>
    </source>
</evidence>
<dbReference type="GO" id="GO:0019529">
    <property type="term" value="P:taurine catabolic process"/>
    <property type="evidence" value="ECO:0007669"/>
    <property type="project" value="UniProtKB-UniRule"/>
</dbReference>
<keyword evidence="17" id="KW-1185">Reference proteome</keyword>
<dbReference type="GO" id="GO:0009099">
    <property type="term" value="P:L-valine biosynthetic process"/>
    <property type="evidence" value="ECO:0007669"/>
    <property type="project" value="TreeGrafter"/>
</dbReference>
<comment type="cofactor">
    <cofactor evidence="1">
        <name>Mg(2+)</name>
        <dbReference type="ChEBI" id="CHEBI:18420"/>
    </cofactor>
</comment>
<dbReference type="GO" id="GO:0009097">
    <property type="term" value="P:isoleucine biosynthetic process"/>
    <property type="evidence" value="ECO:0007669"/>
    <property type="project" value="TreeGrafter"/>
</dbReference>
<dbReference type="Pfam" id="PF02776">
    <property type="entry name" value="TPP_enzyme_N"/>
    <property type="match status" value="1"/>
</dbReference>
<dbReference type="EMBL" id="CU633750">
    <property type="protein sequence ID" value="CAQ72164.1"/>
    <property type="molecule type" value="Genomic_DNA"/>
</dbReference>
<comment type="similarity">
    <text evidence="3 11">Belongs to the TPP enzyme family.</text>
</comment>
<dbReference type="Pfam" id="PF00205">
    <property type="entry name" value="TPP_enzyme_M"/>
    <property type="match status" value="1"/>
</dbReference>
<dbReference type="InterPro" id="IPR012000">
    <property type="entry name" value="Thiamin_PyroP_enz_cen_dom"/>
</dbReference>
<dbReference type="AlphaFoldDB" id="B3RB89"/>
<dbReference type="GO" id="GO:0050487">
    <property type="term" value="F:sulfoacetaldehyde acetyltransferase activity"/>
    <property type="evidence" value="ECO:0007669"/>
    <property type="project" value="UniProtKB-UniRule"/>
</dbReference>
<dbReference type="eggNOG" id="COG0028">
    <property type="taxonomic scope" value="Bacteria"/>
</dbReference>
<dbReference type="HOGENOM" id="CLU_013748_3_1_4"/>
<evidence type="ECO:0000256" key="7">
    <source>
        <dbReference type="ARBA" id="ARBA00022842"/>
    </source>
</evidence>
<evidence type="ECO:0000259" key="14">
    <source>
        <dbReference type="Pfam" id="PF02775"/>
    </source>
</evidence>
<dbReference type="InterPro" id="IPR012001">
    <property type="entry name" value="Thiamin_PyroP_enz_TPP-bd_dom"/>
</dbReference>
<dbReference type="GO" id="GO:0030976">
    <property type="term" value="F:thiamine pyrophosphate binding"/>
    <property type="evidence" value="ECO:0007669"/>
    <property type="project" value="InterPro"/>
</dbReference>
<evidence type="ECO:0000256" key="4">
    <source>
        <dbReference type="ARBA" id="ARBA00012971"/>
    </source>
</evidence>
<dbReference type="CDD" id="cd02013">
    <property type="entry name" value="TPP_Xsc_like"/>
    <property type="match status" value="1"/>
</dbReference>
<dbReference type="GO" id="GO:0050660">
    <property type="term" value="F:flavin adenine dinucleotide binding"/>
    <property type="evidence" value="ECO:0007669"/>
    <property type="project" value="TreeGrafter"/>
</dbReference>
<reference evidence="16 17" key="1">
    <citation type="journal article" date="2008" name="Genome Res.">
        <title>Genome sequence of the beta-rhizobium Cupriavidus taiwanensis and comparative genomics of rhizobia.</title>
        <authorList>
            <person name="Amadou C."/>
            <person name="Pascal G."/>
            <person name="Mangenot S."/>
            <person name="Glew M."/>
            <person name="Bontemps C."/>
            <person name="Capela D."/>
            <person name="Carrere S."/>
            <person name="Cruveiller S."/>
            <person name="Dossat C."/>
            <person name="Lajus A."/>
            <person name="Marchetti M."/>
            <person name="Poinsot V."/>
            <person name="Rouy Z."/>
            <person name="Servin B."/>
            <person name="Saad M."/>
            <person name="Schenowitz C."/>
            <person name="Barbe V."/>
            <person name="Batut J."/>
            <person name="Medigue C."/>
            <person name="Masson-Boivin C."/>
        </authorList>
    </citation>
    <scope>NUCLEOTIDE SEQUENCE [LARGE SCALE GENOMIC DNA]</scope>
    <source>
        <strain evidence="17">DSM 17343 / BCRC 17206 / CCUG 44338 / CIP 107171 / LMG 19424 / R1</strain>
    </source>
</reference>
<evidence type="ECO:0000256" key="2">
    <source>
        <dbReference type="ARBA" id="ARBA00001964"/>
    </source>
</evidence>
<dbReference type="InterPro" id="IPR045229">
    <property type="entry name" value="TPP_enz"/>
</dbReference>
<dbReference type="GO" id="GO:0003984">
    <property type="term" value="F:acetolactate synthase activity"/>
    <property type="evidence" value="ECO:0007669"/>
    <property type="project" value="TreeGrafter"/>
</dbReference>
<evidence type="ECO:0000256" key="11">
    <source>
        <dbReference type="RuleBase" id="RU362132"/>
    </source>
</evidence>
<keyword evidence="9 16" id="KW-0012">Acyltransferase</keyword>
<dbReference type="Proteomes" id="UP000001692">
    <property type="component" value="Chromosome 2"/>
</dbReference>
<keyword evidence="8 11" id="KW-0786">Thiamine pyrophosphate</keyword>
<dbReference type="Gene3D" id="3.40.50.1220">
    <property type="entry name" value="TPP-binding domain"/>
    <property type="match status" value="1"/>
</dbReference>
<keyword evidence="6" id="KW-0479">Metal-binding</keyword>
<dbReference type="InterPro" id="IPR029035">
    <property type="entry name" value="DHS-like_NAD/FAD-binding_dom"/>
</dbReference>
<gene>
    <name evidence="16" type="primary">xsc</name>
    <name evidence="16" type="ordered locus">RALTA_B1569</name>
</gene>
<evidence type="ECO:0000256" key="3">
    <source>
        <dbReference type="ARBA" id="ARBA00007812"/>
    </source>
</evidence>
<organism evidence="16 17">
    <name type="scientific">Cupriavidus taiwanensis (strain DSM 17343 / BCRC 17206 / CCUG 44338 / CIP 107171 / LMG 19424 / R1)</name>
    <name type="common">Ralstonia taiwanensis (strain LMG 19424)</name>
    <dbReference type="NCBI Taxonomy" id="977880"/>
    <lineage>
        <taxon>Bacteria</taxon>
        <taxon>Pseudomonadati</taxon>
        <taxon>Pseudomonadota</taxon>
        <taxon>Betaproteobacteria</taxon>
        <taxon>Burkholderiales</taxon>
        <taxon>Burkholderiaceae</taxon>
        <taxon>Cupriavidus</taxon>
    </lineage>
</organism>
<keyword evidence="5 16" id="KW-0808">Transferase</keyword>
<dbReference type="InterPro" id="IPR017820">
    <property type="entry name" value="Sulphoacetald_Actrfrase"/>
</dbReference>
<feature type="domain" description="Thiamine pyrophosphate enzyme N-terminal TPP-binding" evidence="15">
    <location>
        <begin position="44"/>
        <end position="159"/>
    </location>
</feature>
<proteinExistence type="inferred from homology"/>
<dbReference type="SUPFAM" id="SSF52467">
    <property type="entry name" value="DHS-like NAD/FAD-binding domain"/>
    <property type="match status" value="1"/>
</dbReference>
<name>B3RB89_CUPTR</name>
<evidence type="ECO:0000313" key="16">
    <source>
        <dbReference type="EMBL" id="CAQ72164.1"/>
    </source>
</evidence>
<evidence type="ECO:0000256" key="10">
    <source>
        <dbReference type="NCBIfam" id="TIGR03457"/>
    </source>
</evidence>
<dbReference type="GO" id="GO:0000287">
    <property type="term" value="F:magnesium ion binding"/>
    <property type="evidence" value="ECO:0007669"/>
    <property type="project" value="InterPro"/>
</dbReference>
<comment type="cofactor">
    <cofactor evidence="2">
        <name>thiamine diphosphate</name>
        <dbReference type="ChEBI" id="CHEBI:58937"/>
    </cofactor>
</comment>
<dbReference type="SUPFAM" id="SSF52518">
    <property type="entry name" value="Thiamin diphosphate-binding fold (THDP-binding)"/>
    <property type="match status" value="2"/>
</dbReference>
<evidence type="ECO:0000313" key="17">
    <source>
        <dbReference type="Proteomes" id="UP000001692"/>
    </source>
</evidence>
<dbReference type="GO" id="GO:0005948">
    <property type="term" value="C:acetolactate synthase complex"/>
    <property type="evidence" value="ECO:0007669"/>
    <property type="project" value="TreeGrafter"/>
</dbReference>
<protein>
    <recommendedName>
        <fullName evidence="4 10">Sulfoacetaldehyde acetyltransferase</fullName>
        <ecNumber evidence="4 10">2.3.3.15</ecNumber>
    </recommendedName>
</protein>
<dbReference type="PANTHER" id="PTHR18968:SF166">
    <property type="entry name" value="2-HYDROXYACYL-COA LYASE 2"/>
    <property type="match status" value="1"/>
</dbReference>
<feature type="domain" description="Thiamine pyrophosphate enzyme central" evidence="13">
    <location>
        <begin position="228"/>
        <end position="365"/>
    </location>
</feature>
<dbReference type="EC" id="2.3.3.15" evidence="4 10"/>
<keyword evidence="7" id="KW-0460">Magnesium</keyword>
<evidence type="ECO:0000256" key="8">
    <source>
        <dbReference type="ARBA" id="ARBA00023052"/>
    </source>
</evidence>
<dbReference type="InterPro" id="IPR029061">
    <property type="entry name" value="THDP-binding"/>
</dbReference>
<evidence type="ECO:0000256" key="6">
    <source>
        <dbReference type="ARBA" id="ARBA00022723"/>
    </source>
</evidence>
<evidence type="ECO:0000256" key="1">
    <source>
        <dbReference type="ARBA" id="ARBA00001946"/>
    </source>
</evidence>
<evidence type="ECO:0000256" key="9">
    <source>
        <dbReference type="ARBA" id="ARBA00023315"/>
    </source>
</evidence>
<dbReference type="NCBIfam" id="TIGR03457">
    <property type="entry name" value="sulphoacet_xsc"/>
    <property type="match status" value="1"/>
</dbReference>
<feature type="domain" description="Thiamine pyrophosphate enzyme TPP-binding" evidence="14">
    <location>
        <begin position="451"/>
        <end position="602"/>
    </location>
</feature>
<evidence type="ECO:0000259" key="13">
    <source>
        <dbReference type="Pfam" id="PF00205"/>
    </source>
</evidence>
<dbReference type="NCBIfam" id="NF005713">
    <property type="entry name" value="PRK07525.1"/>
    <property type="match status" value="1"/>
</dbReference>
<accession>B3RB89</accession>
<dbReference type="KEGG" id="cti:RALTA_B1569"/>
<dbReference type="CDD" id="cd07035">
    <property type="entry name" value="TPP_PYR_POX_like"/>
    <property type="match status" value="1"/>
</dbReference>
<evidence type="ECO:0000259" key="15">
    <source>
        <dbReference type="Pfam" id="PF02776"/>
    </source>
</evidence>
<dbReference type="PANTHER" id="PTHR18968">
    <property type="entry name" value="THIAMINE PYROPHOSPHATE ENZYMES"/>
    <property type="match status" value="1"/>
</dbReference>
<feature type="region of interest" description="Disordered" evidence="12">
    <location>
        <begin position="1"/>
        <end position="44"/>
    </location>
</feature>
<dbReference type="InterPro" id="IPR011766">
    <property type="entry name" value="TPP_enzyme_TPP-bd"/>
</dbReference>